<evidence type="ECO:0000313" key="1">
    <source>
        <dbReference type="EMBL" id="MFC7347312.1"/>
    </source>
</evidence>
<keyword evidence="2" id="KW-1185">Reference proteome</keyword>
<dbReference type="EMBL" id="JBHTCR010000004">
    <property type="protein sequence ID" value="MFC7347312.1"/>
    <property type="molecule type" value="Genomic_DNA"/>
</dbReference>
<reference evidence="2" key="1">
    <citation type="journal article" date="2019" name="Int. J. Syst. Evol. Microbiol.">
        <title>The Global Catalogue of Microorganisms (GCM) 10K type strain sequencing project: providing services to taxonomists for standard genome sequencing and annotation.</title>
        <authorList>
            <consortium name="The Broad Institute Genomics Platform"/>
            <consortium name="The Broad Institute Genome Sequencing Center for Infectious Disease"/>
            <person name="Wu L."/>
            <person name="Ma J."/>
        </authorList>
    </citation>
    <scope>NUCLEOTIDE SEQUENCE [LARGE SCALE GENOMIC DNA]</scope>
    <source>
        <strain evidence="2">CCUG 54781</strain>
    </source>
</reference>
<sequence>MSNGYDKLIRKYEQYKRDLPDIIEDNILKETAEELERKVKKRIFIDGLDVNGNTIGENYSTKPTVVKQDVFIKPSAFKGKKSMKLEYGYKELRDIQGLKTDKVNLNYSGELKSKLRVARSEKSIVIGIIDRINAEKAKKLEEKYQTKIFSFSQKEVESYLKNVVKKLKNIQRDYFYGR</sequence>
<accession>A0ABW2M1P7</accession>
<comment type="caution">
    <text evidence="1">The sequence shown here is derived from an EMBL/GenBank/DDBJ whole genome shotgun (WGS) entry which is preliminary data.</text>
</comment>
<name>A0ABW2M1P7_9FLAO</name>
<dbReference type="RefSeq" id="WP_378178601.1">
    <property type="nucleotide sequence ID" value="NZ_JBHTCR010000004.1"/>
</dbReference>
<proteinExistence type="predicted"/>
<organism evidence="1 2">
    <name type="scientific">Chryseobacterium zhengzhouense</name>
    <dbReference type="NCBI Taxonomy" id="1636086"/>
    <lineage>
        <taxon>Bacteria</taxon>
        <taxon>Pseudomonadati</taxon>
        <taxon>Bacteroidota</taxon>
        <taxon>Flavobacteriia</taxon>
        <taxon>Flavobacteriales</taxon>
        <taxon>Weeksellaceae</taxon>
        <taxon>Chryseobacterium group</taxon>
        <taxon>Chryseobacterium</taxon>
    </lineage>
</organism>
<dbReference type="Proteomes" id="UP001596550">
    <property type="component" value="Unassembled WGS sequence"/>
</dbReference>
<gene>
    <name evidence="1" type="ORF">ACFQO9_11345</name>
</gene>
<evidence type="ECO:0000313" key="2">
    <source>
        <dbReference type="Proteomes" id="UP001596550"/>
    </source>
</evidence>
<protein>
    <submittedName>
        <fullName evidence="1">Uncharacterized protein</fullName>
    </submittedName>
</protein>